<dbReference type="GO" id="GO:0004305">
    <property type="term" value="F:ethanolamine kinase activity"/>
    <property type="evidence" value="ECO:0007669"/>
    <property type="project" value="TreeGrafter"/>
</dbReference>
<evidence type="ECO:0008006" key="6">
    <source>
        <dbReference type="Google" id="ProtNLM"/>
    </source>
</evidence>
<keyword evidence="1" id="KW-0443">Lipid metabolism</keyword>
<reference evidence="4 5" key="1">
    <citation type="submission" date="2021-06" db="EMBL/GenBank/DDBJ databases">
        <title>Caerostris extrusa draft genome.</title>
        <authorList>
            <person name="Kono N."/>
            <person name="Arakawa K."/>
        </authorList>
    </citation>
    <scope>NUCLEOTIDE SEQUENCE [LARGE SCALE GENOMIC DNA]</scope>
</reference>
<dbReference type="EMBL" id="BPLR01007878">
    <property type="protein sequence ID" value="GIY20420.1"/>
    <property type="molecule type" value="Genomic_DNA"/>
</dbReference>
<proteinExistence type="inferred from homology"/>
<keyword evidence="2" id="KW-1208">Phospholipid metabolism</keyword>
<evidence type="ECO:0000256" key="1">
    <source>
        <dbReference type="ARBA" id="ARBA00023209"/>
    </source>
</evidence>
<dbReference type="PANTHER" id="PTHR22603">
    <property type="entry name" value="CHOLINE/ETHANOALAMINE KINASE"/>
    <property type="match status" value="1"/>
</dbReference>
<protein>
    <recommendedName>
        <fullName evidence="6">Choline kinase</fullName>
    </recommendedName>
</protein>
<name>A0AAV4RJK3_CAEEX</name>
<dbReference type="Pfam" id="PF01633">
    <property type="entry name" value="Choline_kinase"/>
    <property type="match status" value="1"/>
</dbReference>
<gene>
    <name evidence="4" type="primary">Chkb</name>
    <name evidence="4" type="ORF">CEXT_459341</name>
</gene>
<dbReference type="AlphaFoldDB" id="A0AAV4RJK3"/>
<organism evidence="4 5">
    <name type="scientific">Caerostris extrusa</name>
    <name type="common">Bark spider</name>
    <name type="synonym">Caerostris bankana</name>
    <dbReference type="NCBI Taxonomy" id="172846"/>
    <lineage>
        <taxon>Eukaryota</taxon>
        <taxon>Metazoa</taxon>
        <taxon>Ecdysozoa</taxon>
        <taxon>Arthropoda</taxon>
        <taxon>Chelicerata</taxon>
        <taxon>Arachnida</taxon>
        <taxon>Araneae</taxon>
        <taxon>Araneomorphae</taxon>
        <taxon>Entelegynae</taxon>
        <taxon>Araneoidea</taxon>
        <taxon>Araneidae</taxon>
        <taxon>Caerostris</taxon>
    </lineage>
</organism>
<dbReference type="GO" id="GO:0005737">
    <property type="term" value="C:cytoplasm"/>
    <property type="evidence" value="ECO:0007669"/>
    <property type="project" value="TreeGrafter"/>
</dbReference>
<sequence>MTSVSAQSFEDIKVEAFKICQDFLGQPWKGLSFSEFGFSEVSGGLSNSLYCCALPENTIVKNPQTPKQVLLRIYGPLQDETNIIVTEAATFTLLAERKLGPKLFGIFSNGRLEEFIPSRTCKSKDYRLIYPDIARELAKIHALEVPVRKVPDFWQKYFKKWLNEIEEETLQKYNKTFESGDKYREEYEWLTEEMRKTDSPVVYCHNDLQGGNILLRQDSSSDGDHKLMLIDFEFGAYNYR</sequence>
<accession>A0AAV4RJK3</accession>
<dbReference type="Proteomes" id="UP001054945">
    <property type="component" value="Unassembled WGS sequence"/>
</dbReference>
<dbReference type="Gene3D" id="3.90.1200.10">
    <property type="match status" value="1"/>
</dbReference>
<evidence type="ECO:0000256" key="3">
    <source>
        <dbReference type="ARBA" id="ARBA00038211"/>
    </source>
</evidence>
<evidence type="ECO:0000313" key="5">
    <source>
        <dbReference type="Proteomes" id="UP001054945"/>
    </source>
</evidence>
<dbReference type="GO" id="GO:0004103">
    <property type="term" value="F:choline kinase activity"/>
    <property type="evidence" value="ECO:0007669"/>
    <property type="project" value="TreeGrafter"/>
</dbReference>
<evidence type="ECO:0000313" key="4">
    <source>
        <dbReference type="EMBL" id="GIY20420.1"/>
    </source>
</evidence>
<dbReference type="GO" id="GO:0006646">
    <property type="term" value="P:phosphatidylethanolamine biosynthetic process"/>
    <property type="evidence" value="ECO:0007669"/>
    <property type="project" value="TreeGrafter"/>
</dbReference>
<keyword evidence="1" id="KW-0594">Phospholipid biosynthesis</keyword>
<comment type="similarity">
    <text evidence="3">Belongs to the choline/ethanolamine kinase family.</text>
</comment>
<keyword evidence="1" id="KW-0444">Lipid biosynthesis</keyword>
<dbReference type="Gene3D" id="3.30.200.20">
    <property type="entry name" value="Phosphorylase Kinase, domain 1"/>
    <property type="match status" value="1"/>
</dbReference>
<evidence type="ECO:0000256" key="2">
    <source>
        <dbReference type="ARBA" id="ARBA00023264"/>
    </source>
</evidence>
<keyword evidence="5" id="KW-1185">Reference proteome</keyword>
<dbReference type="InterPro" id="IPR011009">
    <property type="entry name" value="Kinase-like_dom_sf"/>
</dbReference>
<dbReference type="PANTHER" id="PTHR22603:SF93">
    <property type="entry name" value="RE24176P"/>
    <property type="match status" value="1"/>
</dbReference>
<dbReference type="SUPFAM" id="SSF56112">
    <property type="entry name" value="Protein kinase-like (PK-like)"/>
    <property type="match status" value="1"/>
</dbReference>
<comment type="caution">
    <text evidence="4">The sequence shown here is derived from an EMBL/GenBank/DDBJ whole genome shotgun (WGS) entry which is preliminary data.</text>
</comment>